<dbReference type="PANTHER" id="PTHR10192">
    <property type="entry name" value="MOLYBDOPTERIN BIOSYNTHESIS PROTEIN"/>
    <property type="match status" value="1"/>
</dbReference>
<evidence type="ECO:0000256" key="1">
    <source>
        <dbReference type="RuleBase" id="RU365090"/>
    </source>
</evidence>
<dbReference type="GO" id="GO:0006777">
    <property type="term" value="P:Mo-molybdopterin cofactor biosynthetic process"/>
    <property type="evidence" value="ECO:0007669"/>
    <property type="project" value="UniProtKB-UniRule"/>
</dbReference>
<dbReference type="InterPro" id="IPR036425">
    <property type="entry name" value="MoaB/Mog-like_dom_sf"/>
</dbReference>
<dbReference type="EC" id="2.10.1.1" evidence="1"/>
<proteinExistence type="inferred from homology"/>
<accession>A0A1M6NZV5</accession>
<dbReference type="CDD" id="cd03522">
    <property type="entry name" value="MoeA_like"/>
    <property type="match status" value="1"/>
</dbReference>
<evidence type="ECO:0000313" key="4">
    <source>
        <dbReference type="Proteomes" id="UP000183997"/>
    </source>
</evidence>
<dbReference type="InterPro" id="IPR038987">
    <property type="entry name" value="MoeA-like"/>
</dbReference>
<dbReference type="OrthoDB" id="9767940at2"/>
<comment type="similarity">
    <text evidence="1">Belongs to the MoeA family.</text>
</comment>
<reference evidence="4" key="1">
    <citation type="submission" date="2016-11" db="EMBL/GenBank/DDBJ databases">
        <authorList>
            <person name="Varghese N."/>
            <person name="Submissions S."/>
        </authorList>
    </citation>
    <scope>NUCLEOTIDE SEQUENCE [LARGE SCALE GENOMIC DNA]</scope>
    <source>
        <strain evidence="4">DSM 10349</strain>
    </source>
</reference>
<evidence type="ECO:0000259" key="2">
    <source>
        <dbReference type="SMART" id="SM00852"/>
    </source>
</evidence>
<keyword evidence="1" id="KW-0460">Magnesium</keyword>
<dbReference type="AlphaFoldDB" id="A0A1M6NZV5"/>
<dbReference type="Gene3D" id="3.40.980.10">
    <property type="entry name" value="MoaB/Mog-like domain"/>
    <property type="match status" value="1"/>
</dbReference>
<dbReference type="PANTHER" id="PTHR10192:SF28">
    <property type="entry name" value="MOLYBDOPTERIN MOLYBDENUMTRANSFERASE"/>
    <property type="match status" value="1"/>
</dbReference>
<protein>
    <recommendedName>
        <fullName evidence="1">Molybdopterin molybdenumtransferase</fullName>
        <ecNumber evidence="1">2.10.1.1</ecNumber>
    </recommendedName>
</protein>
<keyword evidence="1" id="KW-0479">Metal-binding</keyword>
<dbReference type="GO" id="GO:0061599">
    <property type="term" value="F:molybdopterin molybdotransferase activity"/>
    <property type="evidence" value="ECO:0007669"/>
    <property type="project" value="UniProtKB-UniRule"/>
</dbReference>
<evidence type="ECO:0000313" key="3">
    <source>
        <dbReference type="EMBL" id="SHK01269.1"/>
    </source>
</evidence>
<keyword evidence="1" id="KW-0808">Transferase</keyword>
<dbReference type="InterPro" id="IPR001453">
    <property type="entry name" value="MoaB/Mog_dom"/>
</dbReference>
<name>A0A1M6NZV5_9FIRM</name>
<keyword evidence="1" id="KW-0500">Molybdenum</keyword>
<gene>
    <name evidence="3" type="ORF">SAMN02745123_00373</name>
</gene>
<dbReference type="GO" id="GO:0005829">
    <property type="term" value="C:cytosol"/>
    <property type="evidence" value="ECO:0007669"/>
    <property type="project" value="TreeGrafter"/>
</dbReference>
<organism evidence="3 4">
    <name type="scientific">Desulforamulus aeronauticus DSM 10349</name>
    <dbReference type="NCBI Taxonomy" id="1121421"/>
    <lineage>
        <taxon>Bacteria</taxon>
        <taxon>Bacillati</taxon>
        <taxon>Bacillota</taxon>
        <taxon>Clostridia</taxon>
        <taxon>Eubacteriales</taxon>
        <taxon>Peptococcaceae</taxon>
        <taxon>Desulforamulus</taxon>
    </lineage>
</organism>
<dbReference type="SUPFAM" id="SSF53218">
    <property type="entry name" value="Molybdenum cofactor biosynthesis proteins"/>
    <property type="match status" value="1"/>
</dbReference>
<keyword evidence="4" id="KW-1185">Reference proteome</keyword>
<comment type="catalytic activity">
    <reaction evidence="1">
        <text>adenylyl-molybdopterin + molybdate = Mo-molybdopterin + AMP + H(+)</text>
        <dbReference type="Rhea" id="RHEA:35047"/>
        <dbReference type="ChEBI" id="CHEBI:15378"/>
        <dbReference type="ChEBI" id="CHEBI:36264"/>
        <dbReference type="ChEBI" id="CHEBI:62727"/>
        <dbReference type="ChEBI" id="CHEBI:71302"/>
        <dbReference type="ChEBI" id="CHEBI:456215"/>
    </reaction>
</comment>
<dbReference type="SMART" id="SM00852">
    <property type="entry name" value="MoCF_biosynth"/>
    <property type="match status" value="1"/>
</dbReference>
<keyword evidence="1" id="KW-0501">Molybdenum cofactor biosynthesis</keyword>
<dbReference type="EMBL" id="FRAR01000005">
    <property type="protein sequence ID" value="SHK01269.1"/>
    <property type="molecule type" value="Genomic_DNA"/>
</dbReference>
<dbReference type="Proteomes" id="UP000183997">
    <property type="component" value="Unassembled WGS sequence"/>
</dbReference>
<comment type="pathway">
    <text evidence="1">Cofactor biosynthesis; molybdopterin biosynthesis.</text>
</comment>
<feature type="domain" description="MoaB/Mog" evidence="2">
    <location>
        <begin position="176"/>
        <end position="308"/>
    </location>
</feature>
<dbReference type="Pfam" id="PF00994">
    <property type="entry name" value="MoCF_biosynth"/>
    <property type="match status" value="1"/>
</dbReference>
<dbReference type="STRING" id="1121421.SAMN02745123_00373"/>
<dbReference type="RefSeq" id="WP_072910583.1">
    <property type="nucleotide sequence ID" value="NZ_FRAR01000005.1"/>
</dbReference>
<sequence>MTIKKVRVEDAVGMVLGHELTKIVPGSYKGPAFRKGHIIREEDIPHLKDIGKEHIYLIEMGEGQLHENDAAARIAQAVCGTNVATAAPSEGRVNLTATSTGLLKINRQAVAELNEIENIAFSTKHSDRLVKPGDLVAAVKIIPLVIEGGAVTEAEEKVARYGEVVRVLPLSPLKVGIVITGNEVYYGRIQDKYAPVIADKVHYYGATLGDVIYQPDDPEAITQSILEHIKQGDDIVIAAGGMSVDPDDVTPEAIRATGAAVITYGTPVLPGAMFMLAYLGDTAIIGMPACGMFAKTTVFDLVFPHILAGERLTRKDIAAMGYGGLCSNCSTCSYPHCPFGK</sequence>
<comment type="function">
    <text evidence="1">Catalyzes the insertion of molybdate into adenylated molybdopterin with the concomitant release of AMP.</text>
</comment>
<dbReference type="UniPathway" id="UPA00344"/>
<comment type="cofactor">
    <cofactor evidence="1">
        <name>Mg(2+)</name>
        <dbReference type="ChEBI" id="CHEBI:18420"/>
    </cofactor>
</comment>
<dbReference type="GO" id="GO:0046872">
    <property type="term" value="F:metal ion binding"/>
    <property type="evidence" value="ECO:0007669"/>
    <property type="project" value="UniProtKB-UniRule"/>
</dbReference>